<name>A0A7G9Z386_9EURY</name>
<dbReference type="Gene3D" id="1.10.287.70">
    <property type="match status" value="1"/>
</dbReference>
<feature type="transmembrane region" description="Helical" evidence="1">
    <location>
        <begin position="224"/>
        <end position="243"/>
    </location>
</feature>
<dbReference type="SUPFAM" id="SSF81324">
    <property type="entry name" value="Voltage-gated potassium channels"/>
    <property type="match status" value="1"/>
</dbReference>
<dbReference type="AlphaFoldDB" id="A0A7G9Z386"/>
<reference evidence="2" key="1">
    <citation type="submission" date="2020-06" db="EMBL/GenBank/DDBJ databases">
        <title>Unique genomic features of the anaerobic methanotrophic archaea.</title>
        <authorList>
            <person name="Chadwick G.L."/>
            <person name="Skennerton C.T."/>
            <person name="Laso-Perez R."/>
            <person name="Leu A.O."/>
            <person name="Speth D.R."/>
            <person name="Yu H."/>
            <person name="Morgan-Lang C."/>
            <person name="Hatzenpichler R."/>
            <person name="Goudeau D."/>
            <person name="Malmstrom R."/>
            <person name="Brazelton W.J."/>
            <person name="Woyke T."/>
            <person name="Hallam S.J."/>
            <person name="Tyson G.W."/>
            <person name="Wegener G."/>
            <person name="Boetius A."/>
            <person name="Orphan V."/>
        </authorList>
    </citation>
    <scope>NUCLEOTIDE SEQUENCE</scope>
</reference>
<evidence type="ECO:0008006" key="3">
    <source>
        <dbReference type="Google" id="ProtNLM"/>
    </source>
</evidence>
<dbReference type="EMBL" id="MT631590">
    <property type="protein sequence ID" value="QNO54720.1"/>
    <property type="molecule type" value="Genomic_DNA"/>
</dbReference>
<organism evidence="2">
    <name type="scientific">Candidatus Methanophaga sp. ANME-1 ERB7</name>
    <dbReference type="NCBI Taxonomy" id="2759913"/>
    <lineage>
        <taxon>Archaea</taxon>
        <taxon>Methanobacteriati</taxon>
        <taxon>Methanobacteriota</taxon>
        <taxon>Stenosarchaea group</taxon>
        <taxon>Methanomicrobia</taxon>
        <taxon>Candidatus Methanophagales</taxon>
        <taxon>Candidatus Methanophagaceae</taxon>
        <taxon>Candidatus Methanophaga</taxon>
    </lineage>
</organism>
<accession>A0A7G9Z386</accession>
<feature type="transmembrane region" description="Helical" evidence="1">
    <location>
        <begin position="51"/>
        <end position="72"/>
    </location>
</feature>
<keyword evidence="1" id="KW-1133">Transmembrane helix</keyword>
<evidence type="ECO:0000313" key="2">
    <source>
        <dbReference type="EMBL" id="QNO54720.1"/>
    </source>
</evidence>
<feature type="transmembrane region" description="Helical" evidence="1">
    <location>
        <begin position="27"/>
        <end position="45"/>
    </location>
</feature>
<sequence length="294" mass="34659">MIYKLFFVYIPKIIEIYENILKQIRKIQFQILLFFIDLLCIYLIVKLSNIIGIIVALVMLIILMILHLLYLFQLITNPLMALNNLFYYVERLWIILRDNSINKKYFYKKEKTGDLEKMKKNLKQNIEILARAFNLLNNKIINISSKKSVLKFFILVFIVSIIFTITIFSFEYYGLNKINCEHFSFLKPVQYFEYFYFSVSIYSTINSGIVPLTTFAKSIVITQILFGIILFYIFILSFSTTAFESASKDREKILGKLRKILNYLDDVAKNELNTSVENLLQEKLLETSTSSIEK</sequence>
<gene>
    <name evidence="2" type="ORF">PDBAIGND_00026</name>
</gene>
<evidence type="ECO:0000256" key="1">
    <source>
        <dbReference type="SAM" id="Phobius"/>
    </source>
</evidence>
<feature type="transmembrane region" description="Helical" evidence="1">
    <location>
        <begin position="194"/>
        <end position="212"/>
    </location>
</feature>
<proteinExistence type="predicted"/>
<feature type="transmembrane region" description="Helical" evidence="1">
    <location>
        <begin position="152"/>
        <end position="174"/>
    </location>
</feature>
<keyword evidence="1" id="KW-0472">Membrane</keyword>
<protein>
    <recommendedName>
        <fullName evidence="3">Potassium channel domain-containing protein</fullName>
    </recommendedName>
</protein>
<keyword evidence="1" id="KW-0812">Transmembrane</keyword>